<evidence type="ECO:0000256" key="5">
    <source>
        <dbReference type="ARBA" id="ARBA00022691"/>
    </source>
</evidence>
<keyword evidence="9" id="KW-1185">Reference proteome</keyword>
<evidence type="ECO:0000256" key="4">
    <source>
        <dbReference type="ARBA" id="ARBA00022679"/>
    </source>
</evidence>
<dbReference type="Gene3D" id="3.40.50.150">
    <property type="entry name" value="Vaccinia Virus protein VP39"/>
    <property type="match status" value="1"/>
</dbReference>
<dbReference type="PANTHER" id="PTHR33841:SF5">
    <property type="entry name" value="DNA METHYLASE (MODIFICATION METHYLASE) (METHYLTRANSFERASE)-RELATED"/>
    <property type="match status" value="1"/>
</dbReference>
<dbReference type="OrthoDB" id="9815272at2"/>
<dbReference type="GO" id="GO:0006304">
    <property type="term" value="P:DNA modification"/>
    <property type="evidence" value="ECO:0007669"/>
    <property type="project" value="InterPro"/>
</dbReference>
<dbReference type="SUPFAM" id="SSF53335">
    <property type="entry name" value="S-adenosyl-L-methionine-dependent methyltransferases"/>
    <property type="match status" value="1"/>
</dbReference>
<dbReference type="InterPro" id="IPR011639">
    <property type="entry name" value="MethylTrfase_TaqI-like_dom"/>
</dbReference>
<gene>
    <name evidence="8" type="ORF">C7437_11126</name>
</gene>
<dbReference type="CDD" id="cd02440">
    <property type="entry name" value="AdoMet_MTases"/>
    <property type="match status" value="1"/>
</dbReference>
<dbReference type="RefSeq" id="WP_111440878.1">
    <property type="nucleotide sequence ID" value="NZ_QKZI01000011.1"/>
</dbReference>
<evidence type="ECO:0000256" key="2">
    <source>
        <dbReference type="ARBA" id="ARBA00011900"/>
    </source>
</evidence>
<dbReference type="InterPro" id="IPR029063">
    <property type="entry name" value="SAM-dependent_MTases_sf"/>
</dbReference>
<feature type="domain" description="Type II methyltransferase M.TaqI-like" evidence="7">
    <location>
        <begin position="105"/>
        <end position="227"/>
    </location>
</feature>
<comment type="catalytic activity">
    <reaction evidence="6">
        <text>a 2'-deoxyadenosine in DNA + S-adenosyl-L-methionine = an N(6)-methyl-2'-deoxyadenosine in DNA + S-adenosyl-L-homocysteine + H(+)</text>
        <dbReference type="Rhea" id="RHEA:15197"/>
        <dbReference type="Rhea" id="RHEA-COMP:12418"/>
        <dbReference type="Rhea" id="RHEA-COMP:12419"/>
        <dbReference type="ChEBI" id="CHEBI:15378"/>
        <dbReference type="ChEBI" id="CHEBI:57856"/>
        <dbReference type="ChEBI" id="CHEBI:59789"/>
        <dbReference type="ChEBI" id="CHEBI:90615"/>
        <dbReference type="ChEBI" id="CHEBI:90616"/>
        <dbReference type="EC" id="2.1.1.72"/>
    </reaction>
</comment>
<protein>
    <recommendedName>
        <fullName evidence="2">site-specific DNA-methyltransferase (adenine-specific)</fullName>
        <ecNumber evidence="2">2.1.1.72</ecNumber>
    </recommendedName>
</protein>
<evidence type="ECO:0000259" key="7">
    <source>
        <dbReference type="Pfam" id="PF07669"/>
    </source>
</evidence>
<evidence type="ECO:0000256" key="6">
    <source>
        <dbReference type="ARBA" id="ARBA00047942"/>
    </source>
</evidence>
<sequence length="495" mass="55967">MQTTIEILDKERIEMSNLLVNKSEYSQYLTPVSVARFMASLFDKKQNETLKILDAGAGIGTLTATLIERLAQEEVSSVNCTAVEVDDILGSRIPDTLASFESQLEINLNRVSEDFILWAVEVLEQQLTLFNQAEKGFTHAILNPPYKKIRSNSIHRKLLRSQGIETVNLYSAFLALAIKLLAPGGQVVAIIPRSFCNGPYYKPFRELILEETAITHLHLFESRNKAFKDDEVLQENVIIMLERGATREKVKVSTSTDDSFVDYHEDLYSFEKIVQENDTEKFFHIPTSHEAGILDLFPSVAFSLKDLGISVSTGPVVGFRTKENLRMLPEDGSVPLLYPTHIEPTGVRWIKADSKKPNAIMRNDQTEKMFYPSGFYTIVRRFSAKEERKRVISGVVIPDMFNSPVLGFDNGLNVLHQQKNGLKEEVAFGLNVYLSSTLVDKYFRLFNGHTQVNATDLRTMLFPSLEVLTALGTWYLSLNHMATQEQIDEKVEGIL</sequence>
<comment type="similarity">
    <text evidence="1">Belongs to the N(4)/N(6)-methyltransferase family.</text>
</comment>
<keyword evidence="3 8" id="KW-0489">Methyltransferase</keyword>
<organism evidence="8 9">
    <name type="scientific">Psychrobacillus insolitus</name>
    <dbReference type="NCBI Taxonomy" id="1461"/>
    <lineage>
        <taxon>Bacteria</taxon>
        <taxon>Bacillati</taxon>
        <taxon>Bacillota</taxon>
        <taxon>Bacilli</taxon>
        <taxon>Bacillales</taxon>
        <taxon>Bacillaceae</taxon>
        <taxon>Psychrobacillus</taxon>
    </lineage>
</organism>
<dbReference type="Proteomes" id="UP000248646">
    <property type="component" value="Unassembled WGS sequence"/>
</dbReference>
<evidence type="ECO:0000313" key="8">
    <source>
        <dbReference type="EMBL" id="PZX02434.1"/>
    </source>
</evidence>
<name>A0A2W7MC34_9BACI</name>
<keyword evidence="5" id="KW-0949">S-adenosyl-L-methionine</keyword>
<dbReference type="GO" id="GO:0009007">
    <property type="term" value="F:site-specific DNA-methyltransferase (adenine-specific) activity"/>
    <property type="evidence" value="ECO:0007669"/>
    <property type="project" value="UniProtKB-EC"/>
</dbReference>
<dbReference type="GO" id="GO:0032259">
    <property type="term" value="P:methylation"/>
    <property type="evidence" value="ECO:0007669"/>
    <property type="project" value="UniProtKB-KW"/>
</dbReference>
<accession>A0A2W7MC34</accession>
<keyword evidence="4 8" id="KW-0808">Transferase</keyword>
<comment type="caution">
    <text evidence="8">The sequence shown here is derived from an EMBL/GenBank/DDBJ whole genome shotgun (WGS) entry which is preliminary data.</text>
</comment>
<proteinExistence type="inferred from homology"/>
<reference evidence="8 9" key="1">
    <citation type="submission" date="2018-06" db="EMBL/GenBank/DDBJ databases">
        <title>Genomic Encyclopedia of Type Strains, Phase IV (KMG-IV): sequencing the most valuable type-strain genomes for metagenomic binning, comparative biology and taxonomic classification.</title>
        <authorList>
            <person name="Goeker M."/>
        </authorList>
    </citation>
    <scope>NUCLEOTIDE SEQUENCE [LARGE SCALE GENOMIC DNA]</scope>
    <source>
        <strain evidence="8 9">DSM 5</strain>
    </source>
</reference>
<dbReference type="AlphaFoldDB" id="A0A2W7MC34"/>
<dbReference type="PANTHER" id="PTHR33841">
    <property type="entry name" value="DNA METHYLTRANSFERASE YEEA-RELATED"/>
    <property type="match status" value="1"/>
</dbReference>
<evidence type="ECO:0000256" key="1">
    <source>
        <dbReference type="ARBA" id="ARBA00006594"/>
    </source>
</evidence>
<evidence type="ECO:0000313" key="9">
    <source>
        <dbReference type="Proteomes" id="UP000248646"/>
    </source>
</evidence>
<dbReference type="InterPro" id="IPR050953">
    <property type="entry name" value="N4_N6_ade-DNA_methylase"/>
</dbReference>
<evidence type="ECO:0000256" key="3">
    <source>
        <dbReference type="ARBA" id="ARBA00022603"/>
    </source>
</evidence>
<dbReference type="PRINTS" id="PR00507">
    <property type="entry name" value="N12N6MTFRASE"/>
</dbReference>
<dbReference type="Pfam" id="PF07669">
    <property type="entry name" value="Eco57I"/>
    <property type="match status" value="1"/>
</dbReference>
<dbReference type="EC" id="2.1.1.72" evidence="2"/>
<dbReference type="EMBL" id="QKZI01000011">
    <property type="protein sequence ID" value="PZX02434.1"/>
    <property type="molecule type" value="Genomic_DNA"/>
</dbReference>